<gene>
    <name evidence="5" type="ORF">BAQU_1276</name>
</gene>
<dbReference type="InterPro" id="IPR009057">
    <property type="entry name" value="Homeodomain-like_sf"/>
</dbReference>
<sequence length="292" mass="32750">MIGMTKKRGSYSKGVLKRQEILSQALKLIAENGFESTKLRELAESVNLSEAGLLHYFGTKDDLYVEILRENDKNELYELFRLNTENSAIRPSDAETECKKAEAEADQDNLQDSGTDSVSAATASSEHKHSGSESSMSELAERAGKLLDARLRLMPSQSREHVDVLSRLVRIMAHKAQVPGLVELYSYISVRAADKANPAHAYFLERRNISSAISVPMLKRLQKRGIVSSKLEPSDLNRIFNAVTDGLLVQRLIDPDLDIERLLLELCTIIDWERDPDSNPDIESIKNHRSQS</sequence>
<accession>A0A261G7N0</accession>
<feature type="domain" description="HTH tetR-type" evidence="4">
    <location>
        <begin position="15"/>
        <end position="75"/>
    </location>
</feature>
<feature type="compositionally biased region" description="Polar residues" evidence="3">
    <location>
        <begin position="110"/>
        <end position="123"/>
    </location>
</feature>
<evidence type="ECO:0000313" key="6">
    <source>
        <dbReference type="Proteomes" id="UP000216451"/>
    </source>
</evidence>
<keyword evidence="6" id="KW-1185">Reference proteome</keyword>
<dbReference type="GO" id="GO:0000976">
    <property type="term" value="F:transcription cis-regulatory region binding"/>
    <property type="evidence" value="ECO:0007669"/>
    <property type="project" value="TreeGrafter"/>
</dbReference>
<dbReference type="InterPro" id="IPR001647">
    <property type="entry name" value="HTH_TetR"/>
</dbReference>
<evidence type="ECO:0000256" key="1">
    <source>
        <dbReference type="ARBA" id="ARBA00023125"/>
    </source>
</evidence>
<feature type="region of interest" description="Disordered" evidence="3">
    <location>
        <begin position="91"/>
        <end position="139"/>
    </location>
</feature>
<dbReference type="AlphaFoldDB" id="A0A261G7N0"/>
<dbReference type="SUPFAM" id="SSF48498">
    <property type="entry name" value="Tetracyclin repressor-like, C-terminal domain"/>
    <property type="match status" value="1"/>
</dbReference>
<dbReference type="Pfam" id="PF00440">
    <property type="entry name" value="TetR_N"/>
    <property type="match status" value="1"/>
</dbReference>
<proteinExistence type="predicted"/>
<feature type="DNA-binding region" description="H-T-H motif" evidence="2">
    <location>
        <begin position="38"/>
        <end position="57"/>
    </location>
</feature>
<dbReference type="EMBL" id="MWXA01000005">
    <property type="protein sequence ID" value="OZG67203.1"/>
    <property type="molecule type" value="Genomic_DNA"/>
</dbReference>
<dbReference type="Proteomes" id="UP000216451">
    <property type="component" value="Unassembled WGS sequence"/>
</dbReference>
<dbReference type="PANTHER" id="PTHR30055">
    <property type="entry name" value="HTH-TYPE TRANSCRIPTIONAL REGULATOR RUTR"/>
    <property type="match status" value="1"/>
</dbReference>
<comment type="caution">
    <text evidence="5">The sequence shown here is derived from an EMBL/GenBank/DDBJ whole genome shotgun (WGS) entry which is preliminary data.</text>
</comment>
<dbReference type="Gene3D" id="1.10.357.10">
    <property type="entry name" value="Tetracycline Repressor, domain 2"/>
    <property type="match status" value="2"/>
</dbReference>
<evidence type="ECO:0000259" key="4">
    <source>
        <dbReference type="PROSITE" id="PS50977"/>
    </source>
</evidence>
<dbReference type="InterPro" id="IPR036271">
    <property type="entry name" value="Tet_transcr_reg_TetR-rel_C_sf"/>
</dbReference>
<organism evidence="5 6">
    <name type="scientific">Bifidobacterium aquikefiri</name>
    <dbReference type="NCBI Taxonomy" id="1653207"/>
    <lineage>
        <taxon>Bacteria</taxon>
        <taxon>Bacillati</taxon>
        <taxon>Actinomycetota</taxon>
        <taxon>Actinomycetes</taxon>
        <taxon>Bifidobacteriales</taxon>
        <taxon>Bifidobacteriaceae</taxon>
        <taxon>Bifidobacterium</taxon>
    </lineage>
</organism>
<keyword evidence="1 2" id="KW-0238">DNA-binding</keyword>
<dbReference type="SUPFAM" id="SSF46689">
    <property type="entry name" value="Homeodomain-like"/>
    <property type="match status" value="1"/>
</dbReference>
<dbReference type="PANTHER" id="PTHR30055:SF226">
    <property type="entry name" value="HTH-TYPE TRANSCRIPTIONAL REGULATOR PKSA"/>
    <property type="match status" value="1"/>
</dbReference>
<dbReference type="OrthoDB" id="7505659at2"/>
<name>A0A261G7N0_9BIFI</name>
<evidence type="ECO:0000256" key="3">
    <source>
        <dbReference type="SAM" id="MobiDB-lite"/>
    </source>
</evidence>
<feature type="compositionally biased region" description="Basic and acidic residues" evidence="3">
    <location>
        <begin position="92"/>
        <end position="103"/>
    </location>
</feature>
<dbReference type="PRINTS" id="PR00455">
    <property type="entry name" value="HTHTETR"/>
</dbReference>
<evidence type="ECO:0000256" key="2">
    <source>
        <dbReference type="PROSITE-ProRule" id="PRU00335"/>
    </source>
</evidence>
<evidence type="ECO:0000313" key="5">
    <source>
        <dbReference type="EMBL" id="OZG67203.1"/>
    </source>
</evidence>
<reference evidence="5 6" key="1">
    <citation type="journal article" date="2017" name="BMC Genomics">
        <title>Comparative genomic and phylogenomic analyses of the Bifidobacteriaceae family.</title>
        <authorList>
            <person name="Lugli G.A."/>
            <person name="Milani C."/>
            <person name="Turroni F."/>
            <person name="Duranti S."/>
            <person name="Mancabelli L."/>
            <person name="Mangifesta M."/>
            <person name="Ferrario C."/>
            <person name="Modesto M."/>
            <person name="Mattarelli P."/>
            <person name="Jiri K."/>
            <person name="van Sinderen D."/>
            <person name="Ventura M."/>
        </authorList>
    </citation>
    <scope>NUCLEOTIDE SEQUENCE [LARGE SCALE GENOMIC DNA]</scope>
    <source>
        <strain evidence="5 6">LMG 28769</strain>
    </source>
</reference>
<dbReference type="InterPro" id="IPR050109">
    <property type="entry name" value="HTH-type_TetR-like_transc_reg"/>
</dbReference>
<protein>
    <submittedName>
        <fullName evidence="5">TetR family transcriptional regulator</fullName>
    </submittedName>
</protein>
<dbReference type="PROSITE" id="PS50977">
    <property type="entry name" value="HTH_TETR_2"/>
    <property type="match status" value="1"/>
</dbReference>
<dbReference type="GO" id="GO:0003700">
    <property type="term" value="F:DNA-binding transcription factor activity"/>
    <property type="evidence" value="ECO:0007669"/>
    <property type="project" value="TreeGrafter"/>
</dbReference>